<evidence type="ECO:0000313" key="2">
    <source>
        <dbReference type="Proteomes" id="UP000248326"/>
    </source>
</evidence>
<keyword evidence="2" id="KW-1185">Reference proteome</keyword>
<gene>
    <name evidence="1" type="ORF">DES52_116133</name>
</gene>
<sequence>MTMKYRWLTVGETYAYRAALGRGLDERRGQSCTILTLPKPGTRPANVRVRFEDGVVHIVPSGVLKAIGHGGS</sequence>
<dbReference type="EMBL" id="QJSX01000016">
    <property type="protein sequence ID" value="PYE51066.1"/>
    <property type="molecule type" value="Genomic_DNA"/>
</dbReference>
<reference evidence="1 2" key="1">
    <citation type="submission" date="2018-06" db="EMBL/GenBank/DDBJ databases">
        <title>Genomic Encyclopedia of Type Strains, Phase IV (KMG-IV): sequencing the most valuable type-strain genomes for metagenomic binning, comparative biology and taxonomic classification.</title>
        <authorList>
            <person name="Goeker M."/>
        </authorList>
    </citation>
    <scope>NUCLEOTIDE SEQUENCE [LARGE SCALE GENOMIC DNA]</scope>
    <source>
        <strain evidence="1 2">DSM 18048</strain>
    </source>
</reference>
<name>A0A318S1F7_9DEIO</name>
<organism evidence="1 2">
    <name type="scientific">Deinococcus yavapaiensis KR-236</name>
    <dbReference type="NCBI Taxonomy" id="694435"/>
    <lineage>
        <taxon>Bacteria</taxon>
        <taxon>Thermotogati</taxon>
        <taxon>Deinococcota</taxon>
        <taxon>Deinococci</taxon>
        <taxon>Deinococcales</taxon>
        <taxon>Deinococcaceae</taxon>
        <taxon>Deinococcus</taxon>
    </lineage>
</organism>
<dbReference type="Proteomes" id="UP000248326">
    <property type="component" value="Unassembled WGS sequence"/>
</dbReference>
<proteinExistence type="predicted"/>
<accession>A0A318S1F7</accession>
<protein>
    <submittedName>
        <fullName evidence="1">Uncharacterized protein</fullName>
    </submittedName>
</protein>
<dbReference type="AlphaFoldDB" id="A0A318S1F7"/>
<comment type="caution">
    <text evidence="1">The sequence shown here is derived from an EMBL/GenBank/DDBJ whole genome shotgun (WGS) entry which is preliminary data.</text>
</comment>
<evidence type="ECO:0000313" key="1">
    <source>
        <dbReference type="EMBL" id="PYE51066.1"/>
    </source>
</evidence>